<dbReference type="InterPro" id="IPR024983">
    <property type="entry name" value="CHAT_dom"/>
</dbReference>
<dbReference type="Proteomes" id="UP001271274">
    <property type="component" value="Unassembled WGS sequence"/>
</dbReference>
<dbReference type="SUPFAM" id="SSF48452">
    <property type="entry name" value="TPR-like"/>
    <property type="match status" value="2"/>
</dbReference>
<organism evidence="3 4">
    <name type="scientific">Streptomyces europaeiscabiei</name>
    <dbReference type="NCBI Taxonomy" id="146819"/>
    <lineage>
        <taxon>Bacteria</taxon>
        <taxon>Bacillati</taxon>
        <taxon>Actinomycetota</taxon>
        <taxon>Actinomycetes</taxon>
        <taxon>Kitasatosporales</taxon>
        <taxon>Streptomycetaceae</taxon>
        <taxon>Streptomyces</taxon>
    </lineage>
</organism>
<evidence type="ECO:0000259" key="2">
    <source>
        <dbReference type="Pfam" id="PF12770"/>
    </source>
</evidence>
<accession>A0ABU4N867</accession>
<name>A0ABU4N867_9ACTN</name>
<comment type="caution">
    <text evidence="3">The sequence shown here is derived from an EMBL/GenBank/DDBJ whole genome shotgun (WGS) entry which is preliminary data.</text>
</comment>
<feature type="domain" description="CHAT" evidence="2">
    <location>
        <begin position="73"/>
        <end position="356"/>
    </location>
</feature>
<gene>
    <name evidence="3" type="ORF">PV662_03235</name>
</gene>
<sequence>MTEYEELRLRVRHIGAHRHLVTTNGAGGAVDVIEVDGGTVDALRARWEHLIDTELALAPLGDRHTAPRLRDLGRDVFDLLFGGRIEQHVRSAYDHARGLRPPRGLRIRFDLPPALSALPLEALCSPADDPGQAPALQDGMSLVRSLQGGPLGGRAPDACAQPSLIRLLVVCASPAEDELPLLRAEVEIKALLGLPEIAVQTTVVNRATRGRLESAVGEHSDLPTALLLVAHGTYDDEIGKGVVHLETPDGGTDRVPSDLLSAMLLRVTGLRLVVLNLCSGADSAHTEPFSGLAQALIGGGVPAVVAMRGRVSDLAAGVFGPELLKGVAANLTIDEALARARRRISHVPEHTAVEWATPSLFLHEECRHGWLFKAREVRDDGHPADDPLRRGAEALRAFHSPTGHLEAAQLIEAARFQRLSGGWEQVLRILATRTRQFQAEQQLLRAEAAHELRWPQVQSLCESLAAERAEQAAAALAGIRETLPDDENAWLPVLEEEVRRLGRLGELLDEAHAAARCEKWATALNHCEEILAQRPSGFGDAVGLRDTAREELRLADACARADRASAAGDWATAEAALAEALGHRTGHRPAVERAAYLRGRAAEEAGDWRAATVAYACCPTRYDTPVRSAHARGRVAALDGDWSTADAAFADALDRAAGPGGFDPGPDGSRPVGGRVSGAQPGDPAVTPQGVGDAPLPFAPPREAAAWAAYAAGRVAEAGERWAEAADHFATADGFFDGPLRAHHARGRAAAENGAWSEALAAMEAASAGRPSAADADAHPLSAPLPRPGPWVDTLRRRVRESADAAAGAGDWHRAVECLRLLPEADDHTRSLRRFAEGRIAEAAGDWEAAAETYADSTHPDAGPRRRYSLGRLCALRQDWEAARDHLDRVPEQVHDFPQPPAELLLYTRARAAYARGDWNAVVDGFGGLPDGHADGDVGHRRKYARARLAEHQEASAPPGTWTSVLGHLDGVPDKALDGAVGLLRCKAAGMHAQSGGDWERARDLYAGFATEDEEFTRLHGYAQARLHELADRWAEALTAYRDLPEEHGDTASRTRYAHARIDEAAADDDAERWHAIRASYEELTESFAEHGGFADSSVRKEYARARAAEAEGNWEEAHRVAEALRAHSDAPRIAGYARGRLAEADQDWHRAVDAFRGCGDHRDADRRLAHCEGRLLEERGRLTAAAEAYERAGDDHEEAGARAAQLRTTLRALPWTDGPIGESLVADPLALRDTTFPYRALRDAGIGPDSSMDVVNDASFTLMELGGRTWDWSERVAWDRLRLPGLRLELDALLYRWHAPTAVREAVTRIAPDGEPDPLAALCEQFPREAPLLLLLARGRDAALTAWRQRLATAPGDMSVVHGLAVAHLWQAQELEDSGAWEHAVRAWEAALVYWAALLSDKDYWDGWRTERASRYRRNVTPDDMAQLCWALSRHLFGQLATAEQRHTEQGRPAQAEAYRELTGVFEAELGGARVLRYVGGLPSVPGTGGAPACGPRYLRMLRLEVPLAEQAAELSAAAHRGQDPGEYAVRELRWAFSELARSSALSEAHRFEQALDALPVLGTLTDLPEDCGGPGARANLAAHLRECGHCQDFVHRNPAYLRLPGRHARLVQDGTALAVQARLALAQAALTSGSGGVDRALTQWAEAVRASAKAGMEARTKQAVVHMVLGRVEALRDVVDHKQRDTALNEAVTLLEEVGPVLRPLSRDLAGRLDTQLSKVLSQRGVWRASERRRYGLSLDGPAAEADLRRALALNPESGHARDNLVRSLVFTTDGRVSSPAARLRAVEEALALLHTGLGQPLPHSAYRETLGETLNALETLVAGELGIDGMTELMRTTAREQPPDETDLPSFARRLAGLVPRDPVEGDLPRAMHLLIRAVRADPPAPEIRSLLLDMVRRRLDTLPDPLEHVEEETE</sequence>
<dbReference type="EMBL" id="JARAYU010000001">
    <property type="protein sequence ID" value="MDX3698782.1"/>
    <property type="molecule type" value="Genomic_DNA"/>
</dbReference>
<dbReference type="InterPro" id="IPR011990">
    <property type="entry name" value="TPR-like_helical_dom_sf"/>
</dbReference>
<reference evidence="3 4" key="1">
    <citation type="journal article" date="2023" name="Microb. Genom.">
        <title>Mesoterricola silvestris gen. nov., sp. nov., Mesoterricola sediminis sp. nov., Geothrix oryzae sp. nov., Geothrix edaphica sp. nov., Geothrix rubra sp. nov., and Geothrix limicola sp. nov., six novel members of Acidobacteriota isolated from soils.</title>
        <authorList>
            <person name="Weisberg A.J."/>
            <person name="Pearce E."/>
            <person name="Kramer C.G."/>
            <person name="Chang J.H."/>
            <person name="Clarke C.R."/>
        </authorList>
    </citation>
    <scope>NUCLEOTIDE SEQUENCE [LARGE SCALE GENOMIC DNA]</scope>
    <source>
        <strain evidence="3 4">ID09-01A</strain>
    </source>
</reference>
<dbReference type="Gene3D" id="1.25.40.10">
    <property type="entry name" value="Tetratricopeptide repeat domain"/>
    <property type="match status" value="2"/>
</dbReference>
<feature type="region of interest" description="Disordered" evidence="1">
    <location>
        <begin position="656"/>
        <end position="696"/>
    </location>
</feature>
<proteinExistence type="predicted"/>
<evidence type="ECO:0000256" key="1">
    <source>
        <dbReference type="SAM" id="MobiDB-lite"/>
    </source>
</evidence>
<keyword evidence="4" id="KW-1185">Reference proteome</keyword>
<evidence type="ECO:0000313" key="4">
    <source>
        <dbReference type="Proteomes" id="UP001271274"/>
    </source>
</evidence>
<dbReference type="RefSeq" id="WP_046704588.1">
    <property type="nucleotide sequence ID" value="NZ_JARAYT010000001.1"/>
</dbReference>
<dbReference type="Pfam" id="PF12770">
    <property type="entry name" value="CHAT"/>
    <property type="match status" value="1"/>
</dbReference>
<protein>
    <submittedName>
        <fullName evidence="3">CHAT domain-containing protein</fullName>
    </submittedName>
</protein>
<evidence type="ECO:0000313" key="3">
    <source>
        <dbReference type="EMBL" id="MDX3698782.1"/>
    </source>
</evidence>
<feature type="region of interest" description="Disordered" evidence="1">
    <location>
        <begin position="767"/>
        <end position="789"/>
    </location>
</feature>